<protein>
    <recommendedName>
        <fullName evidence="13">ATP synthase subunit b</fullName>
    </recommendedName>
    <alternativeName>
        <fullName evidence="13">ATP synthase F(0) sector subunit b</fullName>
    </alternativeName>
    <alternativeName>
        <fullName evidence="13">ATPase subunit I</fullName>
    </alternativeName>
    <alternativeName>
        <fullName evidence="13">F-type ATPase subunit b</fullName>
        <shortName evidence="13">F-ATPase subunit b</shortName>
    </alternativeName>
</protein>
<sequence>MMPQLGTMLVQLAVFLVLFLLLRKYAFGPLMKVMSDRAEYIENQITSAEKNRAEVERLAAEHKAAIDSAKKEAAEMLENARRSGDKQAADLVAAAEAEARRLREEASAEIKREKELALAEVREQVAALSVLLAGKIIHQELNAEGHKALFDEAVKEMGVRV</sequence>
<evidence type="ECO:0000256" key="3">
    <source>
        <dbReference type="ARBA" id="ARBA00022475"/>
    </source>
</evidence>
<evidence type="ECO:0000313" key="16">
    <source>
        <dbReference type="EMBL" id="MCX7569551.1"/>
    </source>
</evidence>
<keyword evidence="10 13" id="KW-0066">ATP synthesis</keyword>
<comment type="subunit">
    <text evidence="13">F-type ATPases have 2 components, F(1) - the catalytic core - and F(0) - the membrane proton channel. F(1) has five subunits: alpha(3), beta(3), gamma(1), delta(1), epsilon(1). F(0) has three main subunits: a(1), b(2) and c(10-14). The alpha and beta chains form an alternating ring which encloses part of the gamma chain. F(1) is attached to F(0) by a central stalk formed by the gamma and epsilon chains, while a peripheral stalk is formed by the delta and b chains.</text>
</comment>
<comment type="similarity">
    <text evidence="1 13 14">Belongs to the ATPase B chain family.</text>
</comment>
<keyword evidence="5 13" id="KW-0812">Transmembrane</keyword>
<gene>
    <name evidence="13 16" type="primary">atpF</name>
    <name evidence="16" type="ORF">OS242_06215</name>
</gene>
<keyword evidence="4 13" id="KW-0138">CF(0)</keyword>
<dbReference type="CDD" id="cd06503">
    <property type="entry name" value="ATP-synt_Fo_b"/>
    <property type="match status" value="1"/>
</dbReference>
<name>A0ABT3WY38_9BACL</name>
<evidence type="ECO:0000256" key="15">
    <source>
        <dbReference type="SAM" id="Coils"/>
    </source>
</evidence>
<comment type="caution">
    <text evidence="16">The sequence shown here is derived from an EMBL/GenBank/DDBJ whole genome shotgun (WGS) entry which is preliminary data.</text>
</comment>
<comment type="subcellular location">
    <subcellularLocation>
        <location evidence="13">Cell membrane</location>
        <topology evidence="13">Single-pass membrane protein</topology>
    </subcellularLocation>
    <subcellularLocation>
        <location evidence="12">Endomembrane system</location>
        <topology evidence="12">Single-pass membrane protein</topology>
    </subcellularLocation>
</comment>
<dbReference type="RefSeq" id="WP_267150790.1">
    <property type="nucleotide sequence ID" value="NZ_JAPMLT010000002.1"/>
</dbReference>
<dbReference type="InterPro" id="IPR002146">
    <property type="entry name" value="ATP_synth_b/b'su_bac/chlpt"/>
</dbReference>
<keyword evidence="3 13" id="KW-1003">Cell membrane</keyword>
<evidence type="ECO:0000256" key="10">
    <source>
        <dbReference type="ARBA" id="ARBA00023310"/>
    </source>
</evidence>
<evidence type="ECO:0000256" key="4">
    <source>
        <dbReference type="ARBA" id="ARBA00022547"/>
    </source>
</evidence>
<reference evidence="16 17" key="1">
    <citation type="submission" date="2022-11" db="EMBL/GenBank/DDBJ databases">
        <title>Study of microbial diversity in lake waters.</title>
        <authorList>
            <person name="Zhang J."/>
        </authorList>
    </citation>
    <scope>NUCLEOTIDE SEQUENCE [LARGE SCALE GENOMIC DNA]</scope>
    <source>
        <strain evidence="16 17">DT12</strain>
    </source>
</reference>
<keyword evidence="6 13" id="KW-0375">Hydrogen ion transport</keyword>
<evidence type="ECO:0000256" key="9">
    <source>
        <dbReference type="ARBA" id="ARBA00023136"/>
    </source>
</evidence>
<comment type="function">
    <text evidence="13">Component of the F(0) channel, it forms part of the peripheral stalk, linking F(1) to F(0).</text>
</comment>
<dbReference type="Proteomes" id="UP001208017">
    <property type="component" value="Unassembled WGS sequence"/>
</dbReference>
<dbReference type="InterPro" id="IPR028987">
    <property type="entry name" value="ATP_synth_B-like_membr_sf"/>
</dbReference>
<dbReference type="PANTHER" id="PTHR33445:SF1">
    <property type="entry name" value="ATP SYNTHASE SUBUNIT B"/>
    <property type="match status" value="1"/>
</dbReference>
<evidence type="ECO:0000256" key="8">
    <source>
        <dbReference type="ARBA" id="ARBA00023065"/>
    </source>
</evidence>
<organism evidence="16 17">
    <name type="scientific">Tumebacillus lacus</name>
    <dbReference type="NCBI Taxonomy" id="2995335"/>
    <lineage>
        <taxon>Bacteria</taxon>
        <taxon>Bacillati</taxon>
        <taxon>Bacillota</taxon>
        <taxon>Bacilli</taxon>
        <taxon>Bacillales</taxon>
        <taxon>Alicyclobacillaceae</taxon>
        <taxon>Tumebacillus</taxon>
    </lineage>
</organism>
<evidence type="ECO:0000256" key="7">
    <source>
        <dbReference type="ARBA" id="ARBA00022989"/>
    </source>
</evidence>
<dbReference type="InterPro" id="IPR005864">
    <property type="entry name" value="ATP_synth_F0_bsu_bac"/>
</dbReference>
<dbReference type="SUPFAM" id="SSF81573">
    <property type="entry name" value="F1F0 ATP synthase subunit B, membrane domain"/>
    <property type="match status" value="1"/>
</dbReference>
<keyword evidence="8 13" id="KW-0406">Ion transport</keyword>
<proteinExistence type="inferred from homology"/>
<comment type="function">
    <text evidence="11 13">F(1)F(0) ATP synthase produces ATP from ADP in the presence of a proton or sodium gradient. F-type ATPases consist of two structural domains, F(1) containing the extramembraneous catalytic core and F(0) containing the membrane proton channel, linked together by a central stalk and a peripheral stalk. During catalysis, ATP synthesis in the catalytic domain of F(1) is coupled via a rotary mechanism of the central stalk subunits to proton translocation.</text>
</comment>
<evidence type="ECO:0000256" key="6">
    <source>
        <dbReference type="ARBA" id="ARBA00022781"/>
    </source>
</evidence>
<accession>A0ABT3WY38</accession>
<evidence type="ECO:0000256" key="2">
    <source>
        <dbReference type="ARBA" id="ARBA00022448"/>
    </source>
</evidence>
<evidence type="ECO:0000313" key="17">
    <source>
        <dbReference type="Proteomes" id="UP001208017"/>
    </source>
</evidence>
<keyword evidence="17" id="KW-1185">Reference proteome</keyword>
<dbReference type="NCBIfam" id="TIGR01144">
    <property type="entry name" value="ATP_synt_b"/>
    <property type="match status" value="1"/>
</dbReference>
<keyword evidence="9 13" id="KW-0472">Membrane</keyword>
<feature type="coiled-coil region" evidence="15">
    <location>
        <begin position="38"/>
        <end position="116"/>
    </location>
</feature>
<evidence type="ECO:0000256" key="5">
    <source>
        <dbReference type="ARBA" id="ARBA00022692"/>
    </source>
</evidence>
<keyword evidence="2 13" id="KW-0813">Transport</keyword>
<dbReference type="HAMAP" id="MF_01398">
    <property type="entry name" value="ATP_synth_b_bprime"/>
    <property type="match status" value="1"/>
</dbReference>
<keyword evidence="15" id="KW-0175">Coiled coil</keyword>
<dbReference type="PANTHER" id="PTHR33445">
    <property type="entry name" value="ATP SYNTHASE SUBUNIT B', CHLOROPLASTIC"/>
    <property type="match status" value="1"/>
</dbReference>
<evidence type="ECO:0000256" key="11">
    <source>
        <dbReference type="ARBA" id="ARBA00025198"/>
    </source>
</evidence>
<evidence type="ECO:0000256" key="13">
    <source>
        <dbReference type="HAMAP-Rule" id="MF_01398"/>
    </source>
</evidence>
<evidence type="ECO:0000256" key="12">
    <source>
        <dbReference type="ARBA" id="ARBA00037847"/>
    </source>
</evidence>
<evidence type="ECO:0000256" key="14">
    <source>
        <dbReference type="RuleBase" id="RU003848"/>
    </source>
</evidence>
<dbReference type="InterPro" id="IPR050059">
    <property type="entry name" value="ATP_synthase_B_chain"/>
</dbReference>
<dbReference type="EMBL" id="JAPMLT010000002">
    <property type="protein sequence ID" value="MCX7569551.1"/>
    <property type="molecule type" value="Genomic_DNA"/>
</dbReference>
<keyword evidence="7 13" id="KW-1133">Transmembrane helix</keyword>
<dbReference type="Pfam" id="PF00430">
    <property type="entry name" value="ATP-synt_B"/>
    <property type="match status" value="1"/>
</dbReference>
<evidence type="ECO:0000256" key="1">
    <source>
        <dbReference type="ARBA" id="ARBA00005513"/>
    </source>
</evidence>